<evidence type="ECO:0000313" key="3">
    <source>
        <dbReference type="Proteomes" id="UP000800097"/>
    </source>
</evidence>
<sequence length="978" mass="108579">MPHIQVTNPFAPDHTTLVPLTHPGAKRRVNFDTPVESRSRQATVVDAADEDSVEQIPLAQTNYTASAGTEAEVQPRITSPFEIPDVYALGPAQVGNGEEERQGKRRSVDSLYAEPEAANVVSQRVRFTESTLREEKRREDRSETLGRVVADKRRMEGSGATACAADVPKSSTHIGSSYAFPGQNSTKDKASETSAPPLTWKRIRAEIQEAHRNGPPGDGEELLRVINNCKQLVRKYNQRRREKKEEGQEEQSSLQVSQHANALLQSEGKSREGAKDIGIPSTLPEHQKAPPRPKAVKPPRFLQSEERISQPTSSRATPAPPPPFSVPSYTSTHHRTSSSSASVSPTTVIPPQPRITPRESPPQPSVESDAIPRSRSSSESVSLASVSIPLRISPSVQYDAQFTTLKLDKNKPTLPAQPKGIGLSDPTQNQREQTQTPSRQNQETRETRKDRLKEGTADAEKLRLQSPLSSHHPLRQHSPRHISLSYAEPSKPLPPPPLPPPPRPLPSLPVPPSTPHPRSPHPPTKAKPQSKHPQFQSKHHTTQWLPRLPHLPIPFHLRTNTNKPHRIKKSQISLPGPMFTPHPHAVNIRESSGGVGGVYAQTSLNWRTDPRIRWPGASDAEGNVNGKSERGVDADVMRMRTGAGGNKETGRGVKERERGGRFENGMDGRMVRERPHLRAETSRVRMRSVEPPASEKMSRRPVPVADVRRPLRQQDDRHSESHSHGHSLLNLPHHIGNPFSHKKTQSHDSLRESADKERQEAKHRELQGKEKHKARENARSRQSSDTSFACKGINYVAEYASLATNPYEEEIRQSREAKELRLKQADAGLAKRREVIEKLKGKTKDRQAAGIAKGKIKLTKEGDGEGSGDQLDESRYVHPRPLPLPPKRVSHISEEEEKEEKILSPAPLRIRKRSGTPTGLARQLVPSDSPSPPAHPTLPGAVISPEESPLSEPSAQEGKRDSQFYAPYDSIVFEYEFI</sequence>
<dbReference type="EMBL" id="ML986484">
    <property type="protein sequence ID" value="KAF2281075.1"/>
    <property type="molecule type" value="Genomic_DNA"/>
</dbReference>
<keyword evidence="3" id="KW-1185">Reference proteome</keyword>
<protein>
    <submittedName>
        <fullName evidence="2">Uncharacterized protein</fullName>
    </submittedName>
</protein>
<dbReference type="AlphaFoldDB" id="A0A6A6JXY5"/>
<feature type="compositionally biased region" description="Polar residues" evidence="1">
    <location>
        <begin position="394"/>
        <end position="404"/>
    </location>
</feature>
<dbReference type="Proteomes" id="UP000800097">
    <property type="component" value="Unassembled WGS sequence"/>
</dbReference>
<feature type="compositionally biased region" description="Low complexity" evidence="1">
    <location>
        <begin position="367"/>
        <end position="389"/>
    </location>
</feature>
<gene>
    <name evidence="2" type="ORF">EI97DRAFT_454293</name>
</gene>
<reference evidence="2" key="1">
    <citation type="journal article" date="2020" name="Stud. Mycol.">
        <title>101 Dothideomycetes genomes: a test case for predicting lifestyles and emergence of pathogens.</title>
        <authorList>
            <person name="Haridas S."/>
            <person name="Albert R."/>
            <person name="Binder M."/>
            <person name="Bloem J."/>
            <person name="Labutti K."/>
            <person name="Salamov A."/>
            <person name="Andreopoulos B."/>
            <person name="Baker S."/>
            <person name="Barry K."/>
            <person name="Bills G."/>
            <person name="Bluhm B."/>
            <person name="Cannon C."/>
            <person name="Castanera R."/>
            <person name="Culley D."/>
            <person name="Daum C."/>
            <person name="Ezra D."/>
            <person name="Gonzalez J."/>
            <person name="Henrissat B."/>
            <person name="Kuo A."/>
            <person name="Liang C."/>
            <person name="Lipzen A."/>
            <person name="Lutzoni F."/>
            <person name="Magnuson J."/>
            <person name="Mondo S."/>
            <person name="Nolan M."/>
            <person name="Ohm R."/>
            <person name="Pangilinan J."/>
            <person name="Park H.-J."/>
            <person name="Ramirez L."/>
            <person name="Alfaro M."/>
            <person name="Sun H."/>
            <person name="Tritt A."/>
            <person name="Yoshinaga Y."/>
            <person name="Zwiers L.-H."/>
            <person name="Turgeon B."/>
            <person name="Goodwin S."/>
            <person name="Spatafora J."/>
            <person name="Crous P."/>
            <person name="Grigoriev I."/>
        </authorList>
    </citation>
    <scope>NUCLEOTIDE SEQUENCE</scope>
    <source>
        <strain evidence="2">CBS 379.55</strain>
    </source>
</reference>
<feature type="compositionally biased region" description="Pro residues" evidence="1">
    <location>
        <begin position="491"/>
        <end position="525"/>
    </location>
</feature>
<feature type="region of interest" description="Disordered" evidence="1">
    <location>
        <begin position="856"/>
        <end position="963"/>
    </location>
</feature>
<feature type="compositionally biased region" description="Pro residues" evidence="1">
    <location>
        <begin position="348"/>
        <end position="364"/>
    </location>
</feature>
<organism evidence="2 3">
    <name type="scientific">Westerdykella ornata</name>
    <dbReference type="NCBI Taxonomy" id="318751"/>
    <lineage>
        <taxon>Eukaryota</taxon>
        <taxon>Fungi</taxon>
        <taxon>Dikarya</taxon>
        <taxon>Ascomycota</taxon>
        <taxon>Pezizomycotina</taxon>
        <taxon>Dothideomycetes</taxon>
        <taxon>Pleosporomycetidae</taxon>
        <taxon>Pleosporales</taxon>
        <taxon>Sporormiaceae</taxon>
        <taxon>Westerdykella</taxon>
    </lineage>
</organism>
<proteinExistence type="predicted"/>
<evidence type="ECO:0000313" key="2">
    <source>
        <dbReference type="EMBL" id="KAF2281075.1"/>
    </source>
</evidence>
<feature type="region of interest" description="Disordered" evidence="1">
    <location>
        <begin position="641"/>
        <end position="786"/>
    </location>
</feature>
<feature type="compositionally biased region" description="Low complexity" evidence="1">
    <location>
        <begin position="326"/>
        <end position="347"/>
    </location>
</feature>
<name>A0A6A6JXY5_WESOR</name>
<feature type="compositionally biased region" description="Basic and acidic residues" evidence="1">
    <location>
        <begin position="442"/>
        <end position="463"/>
    </location>
</feature>
<feature type="compositionally biased region" description="Basic and acidic residues" evidence="1">
    <location>
        <begin position="745"/>
        <end position="779"/>
    </location>
</feature>
<accession>A0A6A6JXY5</accession>
<feature type="compositionally biased region" description="Basic and acidic residues" evidence="1">
    <location>
        <begin position="706"/>
        <end position="723"/>
    </location>
</feature>
<feature type="compositionally biased region" description="Low complexity" evidence="1">
    <location>
        <begin position="944"/>
        <end position="954"/>
    </location>
</feature>
<feature type="region of interest" description="Disordered" evidence="1">
    <location>
        <begin position="237"/>
        <end position="548"/>
    </location>
</feature>
<feature type="region of interest" description="Disordered" evidence="1">
    <location>
        <begin position="156"/>
        <end position="198"/>
    </location>
</feature>
<dbReference type="GeneID" id="54553698"/>
<feature type="compositionally biased region" description="Basic and acidic residues" evidence="1">
    <location>
        <begin position="648"/>
        <end position="683"/>
    </location>
</feature>
<evidence type="ECO:0000256" key="1">
    <source>
        <dbReference type="SAM" id="MobiDB-lite"/>
    </source>
</evidence>
<dbReference type="RefSeq" id="XP_033658612.1">
    <property type="nucleotide sequence ID" value="XM_033800523.1"/>
</dbReference>
<feature type="region of interest" description="Disordered" evidence="1">
    <location>
        <begin position="1"/>
        <end position="27"/>
    </location>
</feature>
<feature type="compositionally biased region" description="Polar residues" evidence="1">
    <location>
        <begin position="425"/>
        <end position="441"/>
    </location>
</feature>